<protein>
    <submittedName>
        <fullName evidence="9">Iron complex outermembrane recepter protein</fullName>
    </submittedName>
</protein>
<evidence type="ECO:0000256" key="1">
    <source>
        <dbReference type="ARBA" id="ARBA00004571"/>
    </source>
</evidence>
<dbReference type="EMBL" id="OBEI01000002">
    <property type="protein sequence ID" value="SNZ06720.1"/>
    <property type="molecule type" value="Genomic_DNA"/>
</dbReference>
<sequence>MEKKRWIILLSLSIICSSNGQSLEELLYKYENVSKLYKQTRQESEGHLIIITREEIKRYQYHRLSDVLKSLRYFSLQRNHYGEKILSYATIYPLENSTVRIYINDHEISAVFRKTALPLWADIPLDFVEHIEIYQGESAIKFNNEAAGMIIKIYTKKPERENGGRSRLSLNSRGGYSLNFYTGWELSDISSFSFFINKLLYKSKKYFSGKETEIDDRYYYGYSSFYLNGWLLETGIAVKDSNRFRGDTLYYSPDMSDFRNSHGYISVGKLISKELNLKVRFYADRISTETVQEGNIKNPVIAVNPVEPVVYWSRDINSSKVGADFSGNIKFKKNLLSFGGKFQRTAYKLVDIRNSGVLKDENSEYYRSIFIEDILNIFPKAGIVGGIKYENMSRRYGKEIDNFLWRVGLISILSEGNYFKTFFSKYYTPPYFVEIFTNRELTKQKNRSITAELSVKNNLGRVILTGGYIRVDNSIMIDPVSYTYYNADVVLKYRFFSIDYIKNIGNIQIRTNYFSVHLNDKNYKTAPSKGGFLKLSYKNGKFSCFSELIYREGYQFSDRDIKNGYDLDAGISLTVFKNASLQIRGYNLLNKELKTPAFKDPDFRYNLEDRRVVLTFVKEF</sequence>
<keyword evidence="5" id="KW-0732">Signal</keyword>
<keyword evidence="2" id="KW-0813">Transport</keyword>
<dbReference type="GO" id="GO:0044718">
    <property type="term" value="P:siderophore transmembrane transport"/>
    <property type="evidence" value="ECO:0007669"/>
    <property type="project" value="TreeGrafter"/>
</dbReference>
<keyword evidence="3" id="KW-1134">Transmembrane beta strand</keyword>
<gene>
    <name evidence="9" type="ORF">SAMN06265182_0774</name>
</gene>
<accession>A0A285NBB7</accession>
<dbReference type="PANTHER" id="PTHR30069">
    <property type="entry name" value="TONB-DEPENDENT OUTER MEMBRANE RECEPTOR"/>
    <property type="match status" value="1"/>
</dbReference>
<evidence type="ECO:0000256" key="6">
    <source>
        <dbReference type="ARBA" id="ARBA00023136"/>
    </source>
</evidence>
<dbReference type="InterPro" id="IPR039426">
    <property type="entry name" value="TonB-dep_rcpt-like"/>
</dbReference>
<keyword evidence="4" id="KW-0812">Transmembrane</keyword>
<dbReference type="AlphaFoldDB" id="A0A285NBB7"/>
<evidence type="ECO:0000256" key="5">
    <source>
        <dbReference type="ARBA" id="ARBA00022729"/>
    </source>
</evidence>
<feature type="domain" description="TonB-dependent receptor plug" evidence="8">
    <location>
        <begin position="42"/>
        <end position="148"/>
    </location>
</feature>
<dbReference type="GO" id="GO:0009279">
    <property type="term" value="C:cell outer membrane"/>
    <property type="evidence" value="ECO:0007669"/>
    <property type="project" value="UniProtKB-SubCell"/>
</dbReference>
<reference evidence="10" key="1">
    <citation type="submission" date="2017-09" db="EMBL/GenBank/DDBJ databases">
        <authorList>
            <person name="Varghese N."/>
            <person name="Submissions S."/>
        </authorList>
    </citation>
    <scope>NUCLEOTIDE SEQUENCE [LARGE SCALE GENOMIC DNA]</scope>
    <source>
        <strain evidence="10">DSM 15103</strain>
    </source>
</reference>
<evidence type="ECO:0000256" key="4">
    <source>
        <dbReference type="ARBA" id="ARBA00022692"/>
    </source>
</evidence>
<keyword evidence="7" id="KW-0998">Cell outer membrane</keyword>
<name>A0A285NBB7_9AQUI</name>
<dbReference type="RefSeq" id="WP_096999952.1">
    <property type="nucleotide sequence ID" value="NZ_OBEI01000002.1"/>
</dbReference>
<evidence type="ECO:0000313" key="10">
    <source>
        <dbReference type="Proteomes" id="UP000219036"/>
    </source>
</evidence>
<comment type="subcellular location">
    <subcellularLocation>
        <location evidence="1">Cell outer membrane</location>
        <topology evidence="1">Multi-pass membrane protein</topology>
    </subcellularLocation>
</comment>
<dbReference type="PANTHER" id="PTHR30069:SF29">
    <property type="entry name" value="HEMOGLOBIN AND HEMOGLOBIN-HAPTOGLOBIN-BINDING PROTEIN 1-RELATED"/>
    <property type="match status" value="1"/>
</dbReference>
<dbReference type="GO" id="GO:0015344">
    <property type="term" value="F:siderophore uptake transmembrane transporter activity"/>
    <property type="evidence" value="ECO:0007669"/>
    <property type="project" value="TreeGrafter"/>
</dbReference>
<organism evidence="9 10">
    <name type="scientific">Persephonella hydrogeniphila</name>
    <dbReference type="NCBI Taxonomy" id="198703"/>
    <lineage>
        <taxon>Bacteria</taxon>
        <taxon>Pseudomonadati</taxon>
        <taxon>Aquificota</taxon>
        <taxon>Aquificia</taxon>
        <taxon>Aquificales</taxon>
        <taxon>Hydrogenothermaceae</taxon>
        <taxon>Persephonella</taxon>
    </lineage>
</organism>
<dbReference type="Proteomes" id="UP000219036">
    <property type="component" value="Unassembled WGS sequence"/>
</dbReference>
<evidence type="ECO:0000259" key="8">
    <source>
        <dbReference type="Pfam" id="PF07715"/>
    </source>
</evidence>
<evidence type="ECO:0000256" key="7">
    <source>
        <dbReference type="ARBA" id="ARBA00023237"/>
    </source>
</evidence>
<evidence type="ECO:0000313" key="9">
    <source>
        <dbReference type="EMBL" id="SNZ06720.1"/>
    </source>
</evidence>
<dbReference type="Gene3D" id="2.170.130.10">
    <property type="entry name" value="TonB-dependent receptor, plug domain"/>
    <property type="match status" value="1"/>
</dbReference>
<dbReference type="InterPro" id="IPR037066">
    <property type="entry name" value="Plug_dom_sf"/>
</dbReference>
<keyword evidence="6" id="KW-0472">Membrane</keyword>
<dbReference type="Pfam" id="PF07715">
    <property type="entry name" value="Plug"/>
    <property type="match status" value="1"/>
</dbReference>
<dbReference type="OrthoDB" id="8820at2"/>
<dbReference type="InterPro" id="IPR036942">
    <property type="entry name" value="Beta-barrel_TonB_sf"/>
</dbReference>
<evidence type="ECO:0000256" key="3">
    <source>
        <dbReference type="ARBA" id="ARBA00022452"/>
    </source>
</evidence>
<proteinExistence type="predicted"/>
<dbReference type="InterPro" id="IPR012910">
    <property type="entry name" value="Plug_dom"/>
</dbReference>
<dbReference type="SUPFAM" id="SSF56935">
    <property type="entry name" value="Porins"/>
    <property type="match status" value="1"/>
</dbReference>
<keyword evidence="10" id="KW-1185">Reference proteome</keyword>
<dbReference type="Gene3D" id="2.40.170.20">
    <property type="entry name" value="TonB-dependent receptor, beta-barrel domain"/>
    <property type="match status" value="1"/>
</dbReference>
<evidence type="ECO:0000256" key="2">
    <source>
        <dbReference type="ARBA" id="ARBA00022448"/>
    </source>
</evidence>